<evidence type="ECO:0000313" key="1">
    <source>
        <dbReference type="EMBL" id="KAA6341294.1"/>
    </source>
</evidence>
<proteinExistence type="predicted"/>
<sequence>MFELTSVEQETFDFILKYFEDHNCESINIGDKNFYDSNGKHVHHICRQKIIDDYTLIFKFTYEPFQGILNGDYFSFTEDEMKQIVEIIKTL</sequence>
<comment type="caution">
    <text evidence="1">The sequence shown here is derived from an EMBL/GenBank/DDBJ whole genome shotgun (WGS) entry which is preliminary data.</text>
</comment>
<protein>
    <submittedName>
        <fullName evidence="1">Uncharacterized protein</fullName>
    </submittedName>
</protein>
<organism evidence="1">
    <name type="scientific">termite gut metagenome</name>
    <dbReference type="NCBI Taxonomy" id="433724"/>
    <lineage>
        <taxon>unclassified sequences</taxon>
        <taxon>metagenomes</taxon>
        <taxon>organismal metagenomes</taxon>
    </lineage>
</organism>
<dbReference type="AlphaFoldDB" id="A0A5J4S5D5"/>
<gene>
    <name evidence="1" type="ORF">EZS27_010881</name>
</gene>
<name>A0A5J4S5D5_9ZZZZ</name>
<reference evidence="1" key="1">
    <citation type="submission" date="2019-03" db="EMBL/GenBank/DDBJ databases">
        <title>Single cell metagenomics reveals metabolic interactions within the superorganism composed of flagellate Streblomastix strix and complex community of Bacteroidetes bacteria on its surface.</title>
        <authorList>
            <person name="Treitli S.C."/>
            <person name="Kolisko M."/>
            <person name="Husnik F."/>
            <person name="Keeling P."/>
            <person name="Hampl V."/>
        </authorList>
    </citation>
    <scope>NUCLEOTIDE SEQUENCE</scope>
    <source>
        <strain evidence="1">STM</strain>
    </source>
</reference>
<accession>A0A5J4S5D5</accession>
<dbReference type="EMBL" id="SNRY01000399">
    <property type="protein sequence ID" value="KAA6341294.1"/>
    <property type="molecule type" value="Genomic_DNA"/>
</dbReference>